<keyword evidence="3" id="KW-0716">Sensory transduction</keyword>
<proteinExistence type="predicted"/>
<comment type="subcellular location">
    <subcellularLocation>
        <location evidence="1">Cell membrane</location>
        <topology evidence="1">Multi-pass membrane protein</topology>
    </subcellularLocation>
</comment>
<evidence type="ECO:0000256" key="1">
    <source>
        <dbReference type="ARBA" id="ARBA00004651"/>
    </source>
</evidence>
<keyword evidence="7 10" id="KW-0472">Membrane</keyword>
<keyword evidence="2" id="KW-1003">Cell membrane</keyword>
<keyword evidence="5" id="KW-0552">Olfaction</keyword>
<dbReference type="Pfam" id="PF02949">
    <property type="entry name" value="7tm_6"/>
    <property type="match status" value="3"/>
</dbReference>
<dbReference type="GO" id="GO:0005886">
    <property type="term" value="C:plasma membrane"/>
    <property type="evidence" value="ECO:0007669"/>
    <property type="project" value="UniProtKB-SubCell"/>
</dbReference>
<feature type="transmembrane region" description="Helical" evidence="10">
    <location>
        <begin position="1454"/>
        <end position="1474"/>
    </location>
</feature>
<keyword evidence="6 10" id="KW-1133">Transmembrane helix</keyword>
<dbReference type="GO" id="GO:0007608">
    <property type="term" value="P:sensory perception of smell"/>
    <property type="evidence" value="ECO:0007669"/>
    <property type="project" value="UniProtKB-KW"/>
</dbReference>
<organism evidence="11 12">
    <name type="scientific">Vespula squamosa</name>
    <name type="common">Southern yellow jacket</name>
    <name type="synonym">Wasp</name>
    <dbReference type="NCBI Taxonomy" id="30214"/>
    <lineage>
        <taxon>Eukaryota</taxon>
        <taxon>Metazoa</taxon>
        <taxon>Ecdysozoa</taxon>
        <taxon>Arthropoda</taxon>
        <taxon>Hexapoda</taxon>
        <taxon>Insecta</taxon>
        <taxon>Pterygota</taxon>
        <taxon>Neoptera</taxon>
        <taxon>Endopterygota</taxon>
        <taxon>Hymenoptera</taxon>
        <taxon>Apocrita</taxon>
        <taxon>Aculeata</taxon>
        <taxon>Vespoidea</taxon>
        <taxon>Vespidae</taxon>
        <taxon>Vespinae</taxon>
        <taxon>Vespula</taxon>
    </lineage>
</organism>
<evidence type="ECO:0000313" key="11">
    <source>
        <dbReference type="EMBL" id="KAL2714434.1"/>
    </source>
</evidence>
<evidence type="ECO:0000256" key="6">
    <source>
        <dbReference type="ARBA" id="ARBA00022989"/>
    </source>
</evidence>
<accession>A0ABD2A1C3</accession>
<evidence type="ECO:0000256" key="9">
    <source>
        <dbReference type="ARBA" id="ARBA00023224"/>
    </source>
</evidence>
<dbReference type="Proteomes" id="UP001607302">
    <property type="component" value="Unassembled WGS sequence"/>
</dbReference>
<protein>
    <submittedName>
        <fullName evidence="11">Uncharacterized protein</fullName>
    </submittedName>
</protein>
<feature type="transmembrane region" description="Helical" evidence="10">
    <location>
        <begin position="982"/>
        <end position="1012"/>
    </location>
</feature>
<feature type="transmembrane region" description="Helical" evidence="10">
    <location>
        <begin position="95"/>
        <end position="119"/>
    </location>
</feature>
<feature type="transmembrane region" description="Helical" evidence="10">
    <location>
        <begin position="1199"/>
        <end position="1222"/>
    </location>
</feature>
<feature type="transmembrane region" description="Helical" evidence="10">
    <location>
        <begin position="707"/>
        <end position="736"/>
    </location>
</feature>
<dbReference type="InterPro" id="IPR004117">
    <property type="entry name" value="7tm6_olfct_rcpt"/>
</dbReference>
<keyword evidence="12" id="KW-1185">Reference proteome</keyword>
<feature type="transmembrane region" description="Helical" evidence="10">
    <location>
        <begin position="407"/>
        <end position="430"/>
    </location>
</feature>
<evidence type="ECO:0000256" key="5">
    <source>
        <dbReference type="ARBA" id="ARBA00022725"/>
    </source>
</evidence>
<feature type="transmembrane region" description="Helical" evidence="10">
    <location>
        <begin position="1032"/>
        <end position="1057"/>
    </location>
</feature>
<name>A0ABD2A1C3_VESSQ</name>
<evidence type="ECO:0000256" key="3">
    <source>
        <dbReference type="ARBA" id="ARBA00022606"/>
    </source>
</evidence>
<dbReference type="PANTHER" id="PTHR21137:SF35">
    <property type="entry name" value="ODORANT RECEPTOR 19A-RELATED"/>
    <property type="match status" value="1"/>
</dbReference>
<keyword evidence="8" id="KW-0675">Receptor</keyword>
<feature type="transmembrane region" description="Helical" evidence="10">
    <location>
        <begin position="1354"/>
        <end position="1375"/>
    </location>
</feature>
<feature type="transmembrane region" description="Helical" evidence="10">
    <location>
        <begin position="319"/>
        <end position="341"/>
    </location>
</feature>
<dbReference type="GO" id="GO:0007165">
    <property type="term" value="P:signal transduction"/>
    <property type="evidence" value="ECO:0007669"/>
    <property type="project" value="UniProtKB-KW"/>
</dbReference>
<keyword evidence="9" id="KW-0807">Transducer</keyword>
<feature type="transmembrane region" description="Helical" evidence="10">
    <location>
        <begin position="361"/>
        <end position="386"/>
    </location>
</feature>
<feature type="transmembrane region" description="Helical" evidence="10">
    <location>
        <begin position="1486"/>
        <end position="1508"/>
    </location>
</feature>
<sequence length="1603" mass="188552">MCRFKVRLLYVHFKLDYEVLSDEEELNIMKKYTNRSKLYVYLIVVLIILYVISITFPSIINVFLYIFGTSDDINLTLPFPVNNVLNAGLVYYSLLIYQVTALFIVGIIGSACYSLYWVLIQHVCGQFSIIMWKIRRPFKNDKNHIENDWCDTTPQEEWDWMIDIIKCYTRITELLFQLSLVLQSASETIKCCIYMAGSISTIYISYYVGQLLIDHSNDAFMELCQIPFYTLSIKTQKLLLLLLIRSMKPSEISIGGIFVASHEIFAGLIQKAFSFATVYYINVRYSTMSPIGLSYYERHFLFSNRLVQFFLGLNSRDQFFMFCAILLYLLPMIVHQFYQLYTADQRLQPAIEIFEKMIPGLHIIYCYIKMYLSLTTIKLLIAHIKFDYEFLRNEKELNIMEKYTEKILLYLYLISITSPSILSVFLYIFGTSGSVHLTLPSSVDSISQAGSLYFSLLIYQIIAIYIIITMGIIIYSFNWVLIQHACGQLRVIIWNIRKAFNNDQKHVAIVWSITTPQEEINWMIYLIKFYTRITNFYIGELLIQHSNDVFEELCTIPFYNFSIRTQKLLLLLLIRSMKPIELSIGVNVRYSTMLPLGLSYYERHFLFSNRLVQFLLGLNSRDQFFMLCAIVLYLLPMIVHQFYQLYTTEKQLQPAIKVFESMHIYLQQRVLIFQIKLLIAHIKFDYEFVRNEMELNIMEKYTEKSKLYVYFLVVLLYLYLISITFPSILSVFLYIFGTSGSVHLTLPFSVDSVLQAGWNIRKAFNNDQKHVAIVWSITTPQEEINWMIYLIKFYTRITNFYIGQLLIQHSNDVFEELCNIPFYNFSIRTQKLLLLLLIRSMKPTELSIGVNVRYFTMLPIGLSYYERHFIFSNPLVQCVLGFRPNHSSVEALLLYFAIIAYLLPLSVHQCYQVCMTLKEQKFSLNILESIIPGSFIVYFYTNIYFNLAQIKLLCSHVRLDYELIMDEKELNIMEKYTNQSKLYIYLLIVLFYLHFISKTAPSILNVFLYIFGSLDGIDLTLPFPIHNVLQTGLLYYCLLIYQIISAFLVITIGIICYSMYWTLLHHAYAQFNIIVKKVHQPFRCDQRYTQNAWYSKTSQEELDWIIDIIKCHGRVTELIFQLFSEMLDTREAIEGFIYMVALLFTVYFNFYLGQLLINHSNAVFRELCNIPFYILSIKTQKLLLFLLTRSIKPCKISVIGVFVISHKVFAEVIFFLPVKMFISDDTKSIFFSNGVLHTPLFNRWEKSPVFIFYSILDITMFDIKIFERGVIFKHNYGTFFVLIFDKALKLLRQLNCTKKKKGRIYLLIFSVNVRYSTMSPIGLSYYERHFLFSNRLVQYVLGFRPNHSSVKDLLVCYAVIAYLLPLSVHQFYQLYTMDGNLKSAIKIFESMLPFLYNLYCYSIAYFNLTTVCIVVLALIYVALKHIYINRLFSHVRLDHELVMNKEELNIMENILNIFLYISGTSGRILLTLLFPIHNVLQTGLLYYNLLIYQIIAILIIITMSIIIANIYLPIFILNVFLYIFGSLDGIDLTLPFPIHNVLQIGLLYYCLLIYQIISAFLVITIGIICYSMYWTLLHHVYAQFNIIVYVFNSDRIFVFIYIQ</sequence>
<reference evidence="11 12" key="1">
    <citation type="journal article" date="2024" name="Ann. Entomol. Soc. Am.">
        <title>Genomic analyses of the southern and eastern yellowjacket wasps (Hymenoptera: Vespidae) reveal evolutionary signatures of social life.</title>
        <authorList>
            <person name="Catto M.A."/>
            <person name="Caine P.B."/>
            <person name="Orr S.E."/>
            <person name="Hunt B.G."/>
            <person name="Goodisman M.A.D."/>
        </authorList>
    </citation>
    <scope>NUCLEOTIDE SEQUENCE [LARGE SCALE GENOMIC DNA]</scope>
    <source>
        <strain evidence="11">233</strain>
        <tissue evidence="11">Head and thorax</tissue>
    </source>
</reference>
<feature type="transmembrane region" description="Helical" evidence="10">
    <location>
        <begin position="1396"/>
        <end position="1423"/>
    </location>
</feature>
<feature type="transmembrane region" description="Helical" evidence="10">
    <location>
        <begin position="1546"/>
        <end position="1574"/>
    </location>
</feature>
<evidence type="ECO:0000313" key="12">
    <source>
        <dbReference type="Proteomes" id="UP001607302"/>
    </source>
</evidence>
<evidence type="ECO:0000256" key="7">
    <source>
        <dbReference type="ARBA" id="ARBA00023136"/>
    </source>
</evidence>
<feature type="transmembrane region" description="Helical" evidence="10">
    <location>
        <begin position="38"/>
        <end position="67"/>
    </location>
</feature>
<keyword evidence="4 10" id="KW-0812">Transmembrane</keyword>
<feature type="transmembrane region" description="Helical" evidence="10">
    <location>
        <begin position="1136"/>
        <end position="1157"/>
    </location>
</feature>
<evidence type="ECO:0000256" key="10">
    <source>
        <dbReference type="SAM" id="Phobius"/>
    </source>
</evidence>
<feature type="transmembrane region" description="Helical" evidence="10">
    <location>
        <begin position="1514"/>
        <end position="1534"/>
    </location>
</feature>
<gene>
    <name evidence="11" type="ORF">V1478_015619</name>
</gene>
<evidence type="ECO:0000256" key="2">
    <source>
        <dbReference type="ARBA" id="ARBA00022475"/>
    </source>
</evidence>
<feature type="transmembrane region" description="Helical" evidence="10">
    <location>
        <begin position="450"/>
        <end position="475"/>
    </location>
</feature>
<evidence type="ECO:0000256" key="4">
    <source>
        <dbReference type="ARBA" id="ARBA00022692"/>
    </source>
</evidence>
<feature type="transmembrane region" description="Helical" evidence="10">
    <location>
        <begin position="624"/>
        <end position="646"/>
    </location>
</feature>
<comment type="caution">
    <text evidence="11">The sequence shown here is derived from an EMBL/GenBank/DDBJ whole genome shotgun (WGS) entry which is preliminary data.</text>
</comment>
<dbReference type="EMBL" id="JAUDFV010000156">
    <property type="protein sequence ID" value="KAL2714434.1"/>
    <property type="molecule type" value="Genomic_DNA"/>
</dbReference>
<feature type="transmembrane region" description="Helical" evidence="10">
    <location>
        <begin position="892"/>
        <end position="911"/>
    </location>
</feature>
<dbReference type="PANTHER" id="PTHR21137">
    <property type="entry name" value="ODORANT RECEPTOR"/>
    <property type="match status" value="1"/>
</dbReference>
<evidence type="ECO:0000256" key="8">
    <source>
        <dbReference type="ARBA" id="ARBA00023170"/>
    </source>
</evidence>
<feature type="transmembrane region" description="Helical" evidence="10">
    <location>
        <begin position="1580"/>
        <end position="1602"/>
    </location>
</feature>